<feature type="domain" description="Gfo/Idh/MocA-like oxidoreductase N-terminal" evidence="1">
    <location>
        <begin position="2"/>
        <end position="126"/>
    </location>
</feature>
<dbReference type="Proteomes" id="UP001318321">
    <property type="component" value="Unassembled WGS sequence"/>
</dbReference>
<keyword evidence="4" id="KW-1185">Reference proteome</keyword>
<dbReference type="SUPFAM" id="SSF55347">
    <property type="entry name" value="Glyceraldehyde-3-phosphate dehydrogenase-like, C-terminal domain"/>
    <property type="match status" value="1"/>
</dbReference>
<dbReference type="PANTHER" id="PTHR43708:SF3">
    <property type="entry name" value="OXIDOREDUCTASE"/>
    <property type="match status" value="1"/>
</dbReference>
<accession>A0ABX0PVE5</accession>
<reference evidence="3 4" key="1">
    <citation type="submission" date="2020-03" db="EMBL/GenBank/DDBJ databases">
        <title>Identification of Halomonas strains.</title>
        <authorList>
            <person name="Xiao Z."/>
            <person name="Dong F."/>
            <person name="Wang Z."/>
            <person name="Zhao J.-Y."/>
        </authorList>
    </citation>
    <scope>NUCLEOTIDE SEQUENCE [LARGE SCALE GENOMIC DNA]</scope>
    <source>
        <strain evidence="3 4">DX6</strain>
    </source>
</reference>
<gene>
    <name evidence="3" type="ORF">HBJ55_11850</name>
</gene>
<evidence type="ECO:0000313" key="4">
    <source>
        <dbReference type="Proteomes" id="UP001318321"/>
    </source>
</evidence>
<organism evidence="3 4">
    <name type="scientific">Billgrantia bachuensis</name>
    <dbReference type="NCBI Taxonomy" id="2717286"/>
    <lineage>
        <taxon>Bacteria</taxon>
        <taxon>Pseudomonadati</taxon>
        <taxon>Pseudomonadota</taxon>
        <taxon>Gammaproteobacteria</taxon>
        <taxon>Oceanospirillales</taxon>
        <taxon>Halomonadaceae</taxon>
        <taxon>Billgrantia</taxon>
    </lineage>
</organism>
<protein>
    <submittedName>
        <fullName evidence="3">Gfo/Idh/MocA family oxidoreductase</fullName>
    </submittedName>
</protein>
<dbReference type="Gene3D" id="3.40.50.720">
    <property type="entry name" value="NAD(P)-binding Rossmann-like Domain"/>
    <property type="match status" value="1"/>
</dbReference>
<name>A0ABX0PVE5_9GAMM</name>
<dbReference type="Pfam" id="PF01408">
    <property type="entry name" value="GFO_IDH_MocA"/>
    <property type="match status" value="1"/>
</dbReference>
<dbReference type="InterPro" id="IPR036291">
    <property type="entry name" value="NAD(P)-bd_dom_sf"/>
</dbReference>
<sequence>MIGGGQGALIGGVHRIAARMDDRYALVAGAFSSQTERNRATARELGVAEARCYADYQALLAGEAEREDGAEVVAIVTPNHLHFPAALACLEAGMHVICEKPMTLSVDEAQRLAEAVRASGKRFVLAHTYVGYPLVQHARELVSRGELGHIRSVQVEYVQEWLSEAPGPDNRQAAWRLDPAKSGAAGCLGDIGVHAFHLAQFICGQRVSEVSAELFNAVAGRELDDNVHAMLRFADGARGMLWASQTAPGFENALSIRVVGEKASLRWAQESPNELHFAPLDGPAQRLTRRDDRLGTDVARSIRIPGGHPEGYLEAFANLYQALSDGLGEGVEMPWLPGVEDGVDGMRFIAATLASSRAAGAWTPLQATEGEP</sequence>
<dbReference type="Gene3D" id="3.30.360.10">
    <property type="entry name" value="Dihydrodipicolinate Reductase, domain 2"/>
    <property type="match status" value="1"/>
</dbReference>
<dbReference type="InterPro" id="IPR055170">
    <property type="entry name" value="GFO_IDH_MocA-like_dom"/>
</dbReference>
<dbReference type="EMBL" id="JAAQTO010000030">
    <property type="protein sequence ID" value="NIC06122.1"/>
    <property type="molecule type" value="Genomic_DNA"/>
</dbReference>
<dbReference type="PANTHER" id="PTHR43708">
    <property type="entry name" value="CONSERVED EXPRESSED OXIDOREDUCTASE (EUROFUNG)"/>
    <property type="match status" value="1"/>
</dbReference>
<feature type="domain" description="GFO/IDH/MocA-like oxidoreductase" evidence="2">
    <location>
        <begin position="135"/>
        <end position="266"/>
    </location>
</feature>
<evidence type="ECO:0000313" key="3">
    <source>
        <dbReference type="EMBL" id="NIC06122.1"/>
    </source>
</evidence>
<evidence type="ECO:0000259" key="2">
    <source>
        <dbReference type="Pfam" id="PF22725"/>
    </source>
</evidence>
<comment type="caution">
    <text evidence="3">The sequence shown here is derived from an EMBL/GenBank/DDBJ whole genome shotgun (WGS) entry which is preliminary data.</text>
</comment>
<dbReference type="InterPro" id="IPR051317">
    <property type="entry name" value="Gfo/Idh/MocA_oxidoreduct"/>
</dbReference>
<dbReference type="Pfam" id="PF22725">
    <property type="entry name" value="GFO_IDH_MocA_C3"/>
    <property type="match status" value="1"/>
</dbReference>
<evidence type="ECO:0000259" key="1">
    <source>
        <dbReference type="Pfam" id="PF01408"/>
    </source>
</evidence>
<dbReference type="InterPro" id="IPR000683">
    <property type="entry name" value="Gfo/Idh/MocA-like_OxRdtase_N"/>
</dbReference>
<proteinExistence type="predicted"/>
<dbReference type="SUPFAM" id="SSF51735">
    <property type="entry name" value="NAD(P)-binding Rossmann-fold domains"/>
    <property type="match status" value="1"/>
</dbReference>